<protein>
    <recommendedName>
        <fullName evidence="2">CD-NTase-associated protein 15 domain-containing protein</fullName>
    </recommendedName>
</protein>
<organism evidence="3 4">
    <name type="scientific">Prosthecobacter algae</name>
    <dbReference type="NCBI Taxonomy" id="1144682"/>
    <lineage>
        <taxon>Bacteria</taxon>
        <taxon>Pseudomonadati</taxon>
        <taxon>Verrucomicrobiota</taxon>
        <taxon>Verrucomicrobiia</taxon>
        <taxon>Verrucomicrobiales</taxon>
        <taxon>Verrucomicrobiaceae</taxon>
        <taxon>Prosthecobacter</taxon>
    </lineage>
</organism>
<dbReference type="RefSeq" id="WP_345735076.1">
    <property type="nucleotide sequence ID" value="NZ_BAABIA010000002.1"/>
</dbReference>
<keyword evidence="1" id="KW-0472">Membrane</keyword>
<feature type="transmembrane region" description="Helical" evidence="1">
    <location>
        <begin position="12"/>
        <end position="30"/>
    </location>
</feature>
<dbReference type="Proteomes" id="UP001499852">
    <property type="component" value="Unassembled WGS sequence"/>
</dbReference>
<dbReference type="InterPro" id="IPR041208">
    <property type="entry name" value="Cap15"/>
</dbReference>
<evidence type="ECO:0000313" key="4">
    <source>
        <dbReference type="Proteomes" id="UP001499852"/>
    </source>
</evidence>
<proteinExistence type="predicted"/>
<evidence type="ECO:0000256" key="1">
    <source>
        <dbReference type="SAM" id="Phobius"/>
    </source>
</evidence>
<keyword evidence="4" id="KW-1185">Reference proteome</keyword>
<gene>
    <name evidence="3" type="ORF">GCM10023213_08020</name>
</gene>
<feature type="transmembrane region" description="Helical" evidence="1">
    <location>
        <begin position="42"/>
        <end position="59"/>
    </location>
</feature>
<dbReference type="Pfam" id="PF18153">
    <property type="entry name" value="Cap15_CD_rec"/>
    <property type="match status" value="1"/>
</dbReference>
<comment type="caution">
    <text evidence="3">The sequence shown here is derived from an EMBL/GenBank/DDBJ whole genome shotgun (WGS) entry which is preliminary data.</text>
</comment>
<feature type="domain" description="CD-NTase-associated protein 15" evidence="2">
    <location>
        <begin position="72"/>
        <end position="192"/>
    </location>
</feature>
<reference evidence="4" key="1">
    <citation type="journal article" date="2019" name="Int. J. Syst. Evol. Microbiol.">
        <title>The Global Catalogue of Microorganisms (GCM) 10K type strain sequencing project: providing services to taxonomists for standard genome sequencing and annotation.</title>
        <authorList>
            <consortium name="The Broad Institute Genomics Platform"/>
            <consortium name="The Broad Institute Genome Sequencing Center for Infectious Disease"/>
            <person name="Wu L."/>
            <person name="Ma J."/>
        </authorList>
    </citation>
    <scope>NUCLEOTIDE SEQUENCE [LARGE SCALE GENOMIC DNA]</scope>
    <source>
        <strain evidence="4">JCM 18053</strain>
    </source>
</reference>
<accession>A0ABP9NVJ3</accession>
<name>A0ABP9NVJ3_9BACT</name>
<evidence type="ECO:0000313" key="3">
    <source>
        <dbReference type="EMBL" id="GAA5135179.1"/>
    </source>
</evidence>
<sequence>MHPYSIDTNARQTVYSLLAIIAFVIPGFVASDRVTHLVGDKLSYPFGVGATFGVLFLLFDHVFWKWLQFILHIPNLNGTWTAKGISSYEDPATGKPMEFVMEYKIKQTFTRIEISGETDKSTSRSTMASLEIDHAVPIFRYAFENTPRNMSDAELQRHPGLIELRLNSVAKMTGDYFSGKHRLRYGELIFTKA</sequence>
<dbReference type="EMBL" id="BAABIA010000002">
    <property type="protein sequence ID" value="GAA5135179.1"/>
    <property type="molecule type" value="Genomic_DNA"/>
</dbReference>
<evidence type="ECO:0000259" key="2">
    <source>
        <dbReference type="Pfam" id="PF18153"/>
    </source>
</evidence>
<keyword evidence="1" id="KW-1133">Transmembrane helix</keyword>
<keyword evidence="1" id="KW-0812">Transmembrane</keyword>